<keyword evidence="5 15" id="KW-0597">Phosphoprotein</keyword>
<dbReference type="FunFam" id="1.10.287.130:FF:000004">
    <property type="entry name" value="Ethylene receptor 1"/>
    <property type="match status" value="1"/>
</dbReference>
<dbReference type="SUPFAM" id="SSF52172">
    <property type="entry name" value="CheY-like"/>
    <property type="match status" value="1"/>
</dbReference>
<gene>
    <name evidence="20" type="ORF">C7B64_05615</name>
</gene>
<keyword evidence="10" id="KW-0067">ATP-binding</keyword>
<dbReference type="InterPro" id="IPR003661">
    <property type="entry name" value="HisK_dim/P_dom"/>
</dbReference>
<dbReference type="InterPro" id="IPR005467">
    <property type="entry name" value="His_kinase_dom"/>
</dbReference>
<dbReference type="SUPFAM" id="SSF55874">
    <property type="entry name" value="ATPase domain of HSP90 chaperone/DNA topoisomerase II/histidine kinase"/>
    <property type="match status" value="1"/>
</dbReference>
<dbReference type="InterPro" id="IPR003660">
    <property type="entry name" value="HAMP_dom"/>
</dbReference>
<evidence type="ECO:0000256" key="11">
    <source>
        <dbReference type="ARBA" id="ARBA00022989"/>
    </source>
</evidence>
<dbReference type="SMART" id="SM00448">
    <property type="entry name" value="REC"/>
    <property type="match status" value="1"/>
</dbReference>
<dbReference type="RefSeq" id="WP_106287674.1">
    <property type="nucleotide sequence ID" value="NZ_CAWNTC010000220.1"/>
</dbReference>
<dbReference type="PANTHER" id="PTHR45339:SF1">
    <property type="entry name" value="HYBRID SIGNAL TRANSDUCTION HISTIDINE KINASE J"/>
    <property type="match status" value="1"/>
</dbReference>
<evidence type="ECO:0000259" key="18">
    <source>
        <dbReference type="PROSITE" id="PS50110"/>
    </source>
</evidence>
<dbReference type="CDD" id="cd00082">
    <property type="entry name" value="HisKA"/>
    <property type="match status" value="1"/>
</dbReference>
<dbReference type="Pfam" id="PF00672">
    <property type="entry name" value="HAMP"/>
    <property type="match status" value="1"/>
</dbReference>
<dbReference type="PROSITE" id="PS50885">
    <property type="entry name" value="HAMP"/>
    <property type="match status" value="1"/>
</dbReference>
<evidence type="ECO:0000256" key="2">
    <source>
        <dbReference type="ARBA" id="ARBA00004370"/>
    </source>
</evidence>
<proteinExistence type="inferred from homology"/>
<keyword evidence="6" id="KW-0808">Transferase</keyword>
<evidence type="ECO:0000256" key="12">
    <source>
        <dbReference type="ARBA" id="ARBA00023012"/>
    </source>
</evidence>
<evidence type="ECO:0000256" key="5">
    <source>
        <dbReference type="ARBA" id="ARBA00022553"/>
    </source>
</evidence>
<dbReference type="Gene3D" id="3.30.565.10">
    <property type="entry name" value="Histidine kinase-like ATPase, C-terminal domain"/>
    <property type="match status" value="1"/>
</dbReference>
<dbReference type="CDD" id="cd17546">
    <property type="entry name" value="REC_hyHK_CKI1_RcsC-like"/>
    <property type="match status" value="1"/>
</dbReference>
<name>A0A2T1C6W2_9CYAN</name>
<evidence type="ECO:0000256" key="13">
    <source>
        <dbReference type="ARBA" id="ARBA00023136"/>
    </source>
</evidence>
<dbReference type="AlphaFoldDB" id="A0A2T1C6W2"/>
<keyword evidence="21" id="KW-1185">Reference proteome</keyword>
<dbReference type="Gene3D" id="1.10.287.130">
    <property type="match status" value="1"/>
</dbReference>
<evidence type="ECO:0000256" key="15">
    <source>
        <dbReference type="PROSITE-ProRule" id="PRU00169"/>
    </source>
</evidence>
<comment type="similarity">
    <text evidence="3">In the N-terminal section; belongs to the phytochrome family.</text>
</comment>
<dbReference type="GO" id="GO:0000155">
    <property type="term" value="F:phosphorelay sensor kinase activity"/>
    <property type="evidence" value="ECO:0007669"/>
    <property type="project" value="InterPro"/>
</dbReference>
<keyword evidence="7 16" id="KW-0812">Transmembrane</keyword>
<dbReference type="InterPro" id="IPR036890">
    <property type="entry name" value="HATPase_C_sf"/>
</dbReference>
<dbReference type="SMART" id="SM00387">
    <property type="entry name" value="HATPase_c"/>
    <property type="match status" value="1"/>
</dbReference>
<feature type="domain" description="HAMP" evidence="19">
    <location>
        <begin position="240"/>
        <end position="303"/>
    </location>
</feature>
<comment type="subcellular location">
    <subcellularLocation>
        <location evidence="2">Membrane</location>
    </subcellularLocation>
</comment>
<dbReference type="InterPro" id="IPR003594">
    <property type="entry name" value="HATPase_dom"/>
</dbReference>
<evidence type="ECO:0000259" key="17">
    <source>
        <dbReference type="PROSITE" id="PS50109"/>
    </source>
</evidence>
<comment type="caution">
    <text evidence="20">The sequence shown here is derived from an EMBL/GenBank/DDBJ whole genome shotgun (WGS) entry which is preliminary data.</text>
</comment>
<evidence type="ECO:0000313" key="21">
    <source>
        <dbReference type="Proteomes" id="UP000238762"/>
    </source>
</evidence>
<evidence type="ECO:0000256" key="9">
    <source>
        <dbReference type="ARBA" id="ARBA00022777"/>
    </source>
</evidence>
<dbReference type="FunFam" id="3.30.565.10:FF:000010">
    <property type="entry name" value="Sensor histidine kinase RcsC"/>
    <property type="match status" value="1"/>
</dbReference>
<dbReference type="PRINTS" id="PR00344">
    <property type="entry name" value="BCTRLSENSOR"/>
</dbReference>
<keyword evidence="9 20" id="KW-0418">Kinase</keyword>
<dbReference type="PANTHER" id="PTHR45339">
    <property type="entry name" value="HYBRID SIGNAL TRANSDUCTION HISTIDINE KINASE J"/>
    <property type="match status" value="1"/>
</dbReference>
<dbReference type="PROSITE" id="PS50110">
    <property type="entry name" value="RESPONSE_REGULATORY"/>
    <property type="match status" value="1"/>
</dbReference>
<comment type="catalytic activity">
    <reaction evidence="1">
        <text>ATP + protein L-histidine = ADP + protein N-phospho-L-histidine.</text>
        <dbReference type="EC" id="2.7.13.3"/>
    </reaction>
</comment>
<evidence type="ECO:0000256" key="8">
    <source>
        <dbReference type="ARBA" id="ARBA00022741"/>
    </source>
</evidence>
<dbReference type="CDD" id="cd06225">
    <property type="entry name" value="HAMP"/>
    <property type="match status" value="1"/>
</dbReference>
<dbReference type="Pfam" id="PF11845">
    <property type="entry name" value="Tll0287-like"/>
    <property type="match status" value="1"/>
</dbReference>
<reference evidence="20 21" key="2">
    <citation type="submission" date="2018-03" db="EMBL/GenBank/DDBJ databases">
        <title>The ancient ancestry and fast evolution of plastids.</title>
        <authorList>
            <person name="Moore K.R."/>
            <person name="Magnabosco C."/>
            <person name="Momper L."/>
            <person name="Gold D.A."/>
            <person name="Bosak T."/>
            <person name="Fournier G.P."/>
        </authorList>
    </citation>
    <scope>NUCLEOTIDE SEQUENCE [LARGE SCALE GENOMIC DNA]</scope>
    <source>
        <strain evidence="20 21">CCAP 1448/3</strain>
    </source>
</reference>
<dbReference type="Pfam" id="PF00512">
    <property type="entry name" value="HisKA"/>
    <property type="match status" value="1"/>
</dbReference>
<keyword evidence="13 16" id="KW-0472">Membrane</keyword>
<dbReference type="OrthoDB" id="510512at2"/>
<keyword evidence="8" id="KW-0547">Nucleotide-binding</keyword>
<evidence type="ECO:0000256" key="10">
    <source>
        <dbReference type="ARBA" id="ARBA00022840"/>
    </source>
</evidence>
<dbReference type="Proteomes" id="UP000238762">
    <property type="component" value="Unassembled WGS sequence"/>
</dbReference>
<evidence type="ECO:0000256" key="1">
    <source>
        <dbReference type="ARBA" id="ARBA00000085"/>
    </source>
</evidence>
<dbReference type="Gene3D" id="3.40.50.2300">
    <property type="match status" value="1"/>
</dbReference>
<feature type="transmembrane region" description="Helical" evidence="16">
    <location>
        <begin position="215"/>
        <end position="234"/>
    </location>
</feature>
<dbReference type="PROSITE" id="PS50109">
    <property type="entry name" value="HIS_KIN"/>
    <property type="match status" value="1"/>
</dbReference>
<feature type="modified residue" description="4-aspartylphosphate" evidence="15">
    <location>
        <position position="638"/>
    </location>
</feature>
<dbReference type="InterPro" id="IPR021796">
    <property type="entry name" value="Tll0287-like_dom"/>
</dbReference>
<dbReference type="InterPro" id="IPR001789">
    <property type="entry name" value="Sig_transdc_resp-reg_receiver"/>
</dbReference>
<dbReference type="GO" id="GO:0016020">
    <property type="term" value="C:membrane"/>
    <property type="evidence" value="ECO:0007669"/>
    <property type="project" value="UniProtKB-SubCell"/>
</dbReference>
<dbReference type="Gene3D" id="6.10.340.10">
    <property type="match status" value="1"/>
</dbReference>
<evidence type="ECO:0000259" key="19">
    <source>
        <dbReference type="PROSITE" id="PS50885"/>
    </source>
</evidence>
<dbReference type="GO" id="GO:0005524">
    <property type="term" value="F:ATP binding"/>
    <property type="evidence" value="ECO:0007669"/>
    <property type="project" value="UniProtKB-KW"/>
</dbReference>
<dbReference type="EMBL" id="PVWJ01000019">
    <property type="protein sequence ID" value="PSB04015.1"/>
    <property type="molecule type" value="Genomic_DNA"/>
</dbReference>
<evidence type="ECO:0000313" key="20">
    <source>
        <dbReference type="EMBL" id="PSB04015.1"/>
    </source>
</evidence>
<evidence type="ECO:0000256" key="4">
    <source>
        <dbReference type="ARBA" id="ARBA00012438"/>
    </source>
</evidence>
<dbReference type="SUPFAM" id="SSF47384">
    <property type="entry name" value="Homodimeric domain of signal transducing histidine kinase"/>
    <property type="match status" value="1"/>
</dbReference>
<sequence length="809" mass="91186">MKKLKLGTKFSLLLTIAFVAALLLSGIVLSQTIQRRAEADITTRAEILARTINSVREYTSQNIQPLLAAKLTTEPQFIRETVPAFSAREVFNRFRDRPEYSDFFYKEAAPNPTNPSDRADEFEAELVEKFRSQPELTKLDGYRQKDGKWLFFVTRPLTLNRPSCLECHSSPKLAPRSMIATYGTTGGFGWKLNQVIAAQTIYVPVDEVITQSQKYLVLVMGIFVAIFVPVMWLLNRWLKHMVIWPIKQLTKMTRKVGAGNLATEQINVFDSRKILKVTRRDDESGELARAFQHMAYEVATREENLSQAVEHRTAQLMAAMQEAEFAKSKAEVANQTKSLFLSNMSHELRTPMNAILGFTQLMVRQGSLNPQQQGYLDTISRSGEHLLKLIDDVLEMSKIEAGKTTLNENIFDLYGLLKWLQQLLILKSESKGLELIIEQTSDLPHYIYTDESKLRQVLVNLLNNAIKFTHTGRVTLRAQKLPQTSPPRLQFEVEDTGVGIAPSELERLFQPFVQTEAGRQSQEGTGLGLAISRKFVELMQGEITVSSTLGRGTIFKFQIQVKMGEGEAIATPALNQQVIGLENPDRTYRILIAEDKPENRQLLVELLTPVGFDVREATNGQEAIALCENWSPHLIWMDLRMPVVNGYEAAKRIKSTIAQAPVIIALTGSAFEEDRLIALQNGCDDFVRKPFPTEIIFTKMAEYLGIRYIYTQERGITGDNGVSFQAFQNPVNSVTVPHLTASDFEGMPVDWVKEVYKAANQVNSKSIIHLIAQIPPSYAHLAAPLTRLVNDFDFEEIVRLTNSDSSATY</sequence>
<dbReference type="InterPro" id="IPR036097">
    <property type="entry name" value="HisK_dim/P_sf"/>
</dbReference>
<feature type="domain" description="Response regulatory" evidence="18">
    <location>
        <begin position="589"/>
        <end position="704"/>
    </location>
</feature>
<accession>A0A2T1C6W2</accession>
<protein>
    <recommendedName>
        <fullName evidence="14">Circadian input-output histidine kinase CikA</fullName>
        <ecNumber evidence="4">2.7.13.3</ecNumber>
    </recommendedName>
</protein>
<organism evidence="20 21">
    <name type="scientific">Merismopedia glauca CCAP 1448/3</name>
    <dbReference type="NCBI Taxonomy" id="1296344"/>
    <lineage>
        <taxon>Bacteria</taxon>
        <taxon>Bacillati</taxon>
        <taxon>Cyanobacteriota</taxon>
        <taxon>Cyanophyceae</taxon>
        <taxon>Synechococcales</taxon>
        <taxon>Merismopediaceae</taxon>
        <taxon>Merismopedia</taxon>
    </lineage>
</organism>
<dbReference type="Pfam" id="PF00072">
    <property type="entry name" value="Response_reg"/>
    <property type="match status" value="1"/>
</dbReference>
<keyword evidence="11 16" id="KW-1133">Transmembrane helix</keyword>
<reference evidence="20 21" key="1">
    <citation type="submission" date="2018-02" db="EMBL/GenBank/DDBJ databases">
        <authorList>
            <person name="Cohen D.B."/>
            <person name="Kent A.D."/>
        </authorList>
    </citation>
    <scope>NUCLEOTIDE SEQUENCE [LARGE SCALE GENOMIC DNA]</scope>
    <source>
        <strain evidence="20 21">CCAP 1448/3</strain>
    </source>
</reference>
<dbReference type="CDD" id="cd16922">
    <property type="entry name" value="HATPase_EvgS-ArcB-TorS-like"/>
    <property type="match status" value="1"/>
</dbReference>
<evidence type="ECO:0000256" key="16">
    <source>
        <dbReference type="SAM" id="Phobius"/>
    </source>
</evidence>
<dbReference type="EC" id="2.7.13.3" evidence="4"/>
<evidence type="ECO:0000256" key="14">
    <source>
        <dbReference type="ARBA" id="ARBA00074306"/>
    </source>
</evidence>
<feature type="domain" description="Histidine kinase" evidence="17">
    <location>
        <begin position="343"/>
        <end position="563"/>
    </location>
</feature>
<evidence type="ECO:0000256" key="3">
    <source>
        <dbReference type="ARBA" id="ARBA00006402"/>
    </source>
</evidence>
<dbReference type="Pfam" id="PF02518">
    <property type="entry name" value="HATPase_c"/>
    <property type="match status" value="1"/>
</dbReference>
<evidence type="ECO:0000256" key="6">
    <source>
        <dbReference type="ARBA" id="ARBA00022679"/>
    </source>
</evidence>
<keyword evidence="12" id="KW-0902">Two-component regulatory system</keyword>
<evidence type="ECO:0000256" key="7">
    <source>
        <dbReference type="ARBA" id="ARBA00022692"/>
    </source>
</evidence>
<dbReference type="SMART" id="SM00388">
    <property type="entry name" value="HisKA"/>
    <property type="match status" value="1"/>
</dbReference>
<dbReference type="InterPro" id="IPR004358">
    <property type="entry name" value="Sig_transdc_His_kin-like_C"/>
</dbReference>
<dbReference type="InterPro" id="IPR011006">
    <property type="entry name" value="CheY-like_superfamily"/>
</dbReference>